<protein>
    <recommendedName>
        <fullName evidence="3">Lipoprotein</fullName>
    </recommendedName>
</protein>
<reference evidence="1 2" key="1">
    <citation type="submission" date="2019-01" db="EMBL/GenBank/DDBJ databases">
        <authorList>
            <consortium name="Pathogen Informatics"/>
        </authorList>
    </citation>
    <scope>NUCLEOTIDE SEQUENCE [LARGE SCALE GENOMIC DNA]</scope>
    <source>
        <strain evidence="1 2">NCTC10138</strain>
    </source>
</reference>
<keyword evidence="2" id="KW-1185">Reference proteome</keyword>
<name>A0A449BDA6_HAPAX</name>
<evidence type="ECO:0008006" key="3">
    <source>
        <dbReference type="Google" id="ProtNLM"/>
    </source>
</evidence>
<dbReference type="KEGG" id="aaxa:NCTC10138_00813"/>
<sequence length="256" mass="30126">MMRKIIIMFLTFFSLFALTACKKRIEINGEKNFYYHRYVEKTATAIDDIYIPIIVQKEIKEIDLIEINFSTNSEAKLELEGFKLIDEYKKYYLYQVKSKLSEVSNSIVIENMKFKVNNEEIINYKPVRFAVVKARYEEIDHDIFKLFSKYLVYNEVENPITYMIEKIDEVDIKDIITTEKIISTTYGEQNTISGYLPTITVHTEDVGIAYPAASVIYNMEFVLEYNGEEYSYTKNIMSYVGNFRGLLEQILNEESK</sequence>
<evidence type="ECO:0000313" key="1">
    <source>
        <dbReference type="EMBL" id="VEU80443.1"/>
    </source>
</evidence>
<evidence type="ECO:0000313" key="2">
    <source>
        <dbReference type="Proteomes" id="UP000289841"/>
    </source>
</evidence>
<accession>A0A449BDA6</accession>
<dbReference type="PROSITE" id="PS51257">
    <property type="entry name" value="PROKAR_LIPOPROTEIN"/>
    <property type="match status" value="1"/>
</dbReference>
<organism evidence="1 2">
    <name type="scientific">Haploplasma axanthum</name>
    <name type="common">Acholeplasma axanthum</name>
    <dbReference type="NCBI Taxonomy" id="29552"/>
    <lineage>
        <taxon>Bacteria</taxon>
        <taxon>Bacillati</taxon>
        <taxon>Mycoplasmatota</taxon>
        <taxon>Mollicutes</taxon>
        <taxon>Acholeplasmatales</taxon>
        <taxon>Acholeplasmataceae</taxon>
        <taxon>Haploplasma</taxon>
    </lineage>
</organism>
<dbReference type="EMBL" id="LR215048">
    <property type="protein sequence ID" value="VEU80443.1"/>
    <property type="molecule type" value="Genomic_DNA"/>
</dbReference>
<dbReference type="Proteomes" id="UP000289841">
    <property type="component" value="Chromosome"/>
</dbReference>
<dbReference type="AlphaFoldDB" id="A0A449BDA6"/>
<dbReference type="STRING" id="1278311.GCA_000428705_00961"/>
<proteinExistence type="predicted"/>
<gene>
    <name evidence="1" type="ORF">NCTC10138_00813</name>
</gene>